<evidence type="ECO:0000313" key="10">
    <source>
        <dbReference type="Proteomes" id="UP001059617"/>
    </source>
</evidence>
<name>A0ABY5W8H1_9ACTN</name>
<evidence type="ECO:0000256" key="4">
    <source>
        <dbReference type="ARBA" id="ARBA00022741"/>
    </source>
</evidence>
<dbReference type="Pfam" id="PF00005">
    <property type="entry name" value="ABC_tran"/>
    <property type="match status" value="2"/>
</dbReference>
<feature type="domain" description="ABC transporter" evidence="8">
    <location>
        <begin position="16"/>
        <end position="251"/>
    </location>
</feature>
<keyword evidence="3" id="KW-0762">Sugar transport</keyword>
<organism evidence="9 10">
    <name type="scientific">Dactylosporangium fulvum</name>
    <dbReference type="NCBI Taxonomy" id="53359"/>
    <lineage>
        <taxon>Bacteria</taxon>
        <taxon>Bacillati</taxon>
        <taxon>Actinomycetota</taxon>
        <taxon>Actinomycetes</taxon>
        <taxon>Micromonosporales</taxon>
        <taxon>Micromonosporaceae</taxon>
        <taxon>Dactylosporangium</taxon>
    </lineage>
</organism>
<evidence type="ECO:0000259" key="8">
    <source>
        <dbReference type="PROSITE" id="PS50893"/>
    </source>
</evidence>
<dbReference type="GO" id="GO:0005524">
    <property type="term" value="F:ATP binding"/>
    <property type="evidence" value="ECO:0007669"/>
    <property type="project" value="UniProtKB-KW"/>
</dbReference>
<proteinExistence type="predicted"/>
<keyword evidence="5 9" id="KW-0067">ATP-binding</keyword>
<evidence type="ECO:0000256" key="6">
    <source>
        <dbReference type="ARBA" id="ARBA00022967"/>
    </source>
</evidence>
<dbReference type="PANTHER" id="PTHR43790">
    <property type="entry name" value="CARBOHYDRATE TRANSPORT ATP-BINDING PROTEIN MG119-RELATED"/>
    <property type="match status" value="1"/>
</dbReference>
<dbReference type="EMBL" id="CP073720">
    <property type="protein sequence ID" value="UWP85665.1"/>
    <property type="molecule type" value="Genomic_DNA"/>
</dbReference>
<dbReference type="SUPFAM" id="SSF52540">
    <property type="entry name" value="P-loop containing nucleoside triphosphate hydrolases"/>
    <property type="match status" value="2"/>
</dbReference>
<dbReference type="PROSITE" id="PS50893">
    <property type="entry name" value="ABC_TRANSPORTER_2"/>
    <property type="match status" value="2"/>
</dbReference>
<evidence type="ECO:0000256" key="3">
    <source>
        <dbReference type="ARBA" id="ARBA00022597"/>
    </source>
</evidence>
<reference evidence="9" key="1">
    <citation type="submission" date="2021-04" db="EMBL/GenBank/DDBJ databases">
        <authorList>
            <person name="Hartkoorn R.C."/>
            <person name="Beaudoing E."/>
            <person name="Hot D."/>
        </authorList>
    </citation>
    <scope>NUCLEOTIDE SEQUENCE</scope>
    <source>
        <strain evidence="9">NRRL B-16292</strain>
    </source>
</reference>
<dbReference type="CDD" id="cd03215">
    <property type="entry name" value="ABC_Carb_Monos_II"/>
    <property type="match status" value="1"/>
</dbReference>
<dbReference type="InterPro" id="IPR003439">
    <property type="entry name" value="ABC_transporter-like_ATP-bd"/>
</dbReference>
<evidence type="ECO:0000256" key="7">
    <source>
        <dbReference type="ARBA" id="ARBA00023136"/>
    </source>
</evidence>
<protein>
    <submittedName>
        <fullName evidence="9">Sugar ABC transporter ATP-binding protein</fullName>
    </submittedName>
</protein>
<keyword evidence="4" id="KW-0547">Nucleotide-binding</keyword>
<accession>A0ABY5W8H1</accession>
<dbReference type="Gene3D" id="3.40.50.300">
    <property type="entry name" value="P-loop containing nucleotide triphosphate hydrolases"/>
    <property type="match status" value="2"/>
</dbReference>
<keyword evidence="7" id="KW-0472">Membrane</keyword>
<dbReference type="InterPro" id="IPR050107">
    <property type="entry name" value="ABC_carbohydrate_import_ATPase"/>
</dbReference>
<keyword evidence="1" id="KW-0813">Transport</keyword>
<keyword evidence="6" id="KW-1278">Translocase</keyword>
<sequence length="521" mass="56148">MGTHRHRDGQTNRTLVRYIDISKTYGATHALKDITLDLRAGEVHALVGENGAGKSTCLGVAAGRVAPTTGTIQIDGHDLRAGDPRSSRRAGVCAIYQELTIVPALSAQANVFLGNTTAKYGLLRDAAMRQRYIDLCHELGVAAHPDVPARHLSTADQQMLEIMRAVLVDAKVLLFDEPTASLAAAERQALFSFIDRLKRQGVAIAFVSHNLDEVLDHSDMITVFRNGNLVESRPAGTWDKGTLVNAMLGTESETSLERTRTSHHVTTADGIEPGPILRIEQLNSPRGLQDISFDLRSGEILGIAGLVGSGRSELLRALAGLDPHASGTMTVQGRTMPLRGGVRRARRAGIALLPEDRKHQGLALRMASAENVVLGEYDNIARLGYIPPNALIRAAGQAASSVAFDTKRLRDPAGDLSGGNQQKLMLARWKHTNHPILLADEPTRGVDIGARRQILASLEEIVATGRSLILVSSDLEEVVTHSDRVLVIAGGRIVKAMDATRECISVESILNIVFALKETAR</sequence>
<dbReference type="InterPro" id="IPR027417">
    <property type="entry name" value="P-loop_NTPase"/>
</dbReference>
<dbReference type="PANTHER" id="PTHR43790:SF3">
    <property type="entry name" value="D-ALLOSE IMPORT ATP-BINDING PROTEIN ALSA-RELATED"/>
    <property type="match status" value="1"/>
</dbReference>
<evidence type="ECO:0000313" key="9">
    <source>
        <dbReference type="EMBL" id="UWP85665.1"/>
    </source>
</evidence>
<dbReference type="CDD" id="cd03216">
    <property type="entry name" value="ABC_Carb_Monos_I"/>
    <property type="match status" value="1"/>
</dbReference>
<dbReference type="Proteomes" id="UP001059617">
    <property type="component" value="Chromosome"/>
</dbReference>
<dbReference type="RefSeq" id="WP_259863836.1">
    <property type="nucleotide sequence ID" value="NZ_BAAAST010000012.1"/>
</dbReference>
<gene>
    <name evidence="9" type="ORF">Dfulv_16050</name>
</gene>
<dbReference type="SMART" id="SM00382">
    <property type="entry name" value="AAA"/>
    <property type="match status" value="2"/>
</dbReference>
<keyword evidence="2" id="KW-1003">Cell membrane</keyword>
<evidence type="ECO:0000256" key="1">
    <source>
        <dbReference type="ARBA" id="ARBA00022448"/>
    </source>
</evidence>
<feature type="domain" description="ABC transporter" evidence="8">
    <location>
        <begin position="271"/>
        <end position="515"/>
    </location>
</feature>
<reference evidence="9" key="2">
    <citation type="submission" date="2022-09" db="EMBL/GenBank/DDBJ databases">
        <title>Biosynthetic gene clusters of Dactylosporangioum fulvum.</title>
        <authorList>
            <person name="Caradec T."/>
        </authorList>
    </citation>
    <scope>NUCLEOTIDE SEQUENCE</scope>
    <source>
        <strain evidence="9">NRRL B-16292</strain>
    </source>
</reference>
<evidence type="ECO:0000256" key="2">
    <source>
        <dbReference type="ARBA" id="ARBA00022475"/>
    </source>
</evidence>
<dbReference type="InterPro" id="IPR003593">
    <property type="entry name" value="AAA+_ATPase"/>
</dbReference>
<keyword evidence="10" id="KW-1185">Reference proteome</keyword>
<evidence type="ECO:0000256" key="5">
    <source>
        <dbReference type="ARBA" id="ARBA00022840"/>
    </source>
</evidence>